<evidence type="ECO:0000313" key="2">
    <source>
        <dbReference type="EMBL" id="KAK5092015.1"/>
    </source>
</evidence>
<feature type="compositionally biased region" description="Basic and acidic residues" evidence="1">
    <location>
        <begin position="22"/>
        <end position="33"/>
    </location>
</feature>
<gene>
    <name evidence="2" type="ORF">LTR24_005663</name>
</gene>
<comment type="caution">
    <text evidence="2">The sequence shown here is derived from an EMBL/GenBank/DDBJ whole genome shotgun (WGS) entry which is preliminary data.</text>
</comment>
<feature type="compositionally biased region" description="Polar residues" evidence="1">
    <location>
        <begin position="41"/>
        <end position="51"/>
    </location>
</feature>
<dbReference type="Proteomes" id="UP001345013">
    <property type="component" value="Unassembled WGS sequence"/>
</dbReference>
<keyword evidence="3" id="KW-1185">Reference proteome</keyword>
<feature type="region of interest" description="Disordered" evidence="1">
    <location>
        <begin position="1"/>
        <end position="74"/>
    </location>
</feature>
<proteinExistence type="predicted"/>
<accession>A0ABR0K8D6</accession>
<evidence type="ECO:0000313" key="3">
    <source>
        <dbReference type="Proteomes" id="UP001345013"/>
    </source>
</evidence>
<organism evidence="2 3">
    <name type="scientific">Lithohypha guttulata</name>
    <dbReference type="NCBI Taxonomy" id="1690604"/>
    <lineage>
        <taxon>Eukaryota</taxon>
        <taxon>Fungi</taxon>
        <taxon>Dikarya</taxon>
        <taxon>Ascomycota</taxon>
        <taxon>Pezizomycotina</taxon>
        <taxon>Eurotiomycetes</taxon>
        <taxon>Chaetothyriomycetidae</taxon>
        <taxon>Chaetothyriales</taxon>
        <taxon>Trichomeriaceae</taxon>
        <taxon>Lithohypha</taxon>
    </lineage>
</organism>
<sequence>MASSSLFRGFHMNRDNTSPSRQLEHIVNDDPLSHRQPQHVPITTSASNNAHETQKPIRAGDQQKSRADPLRPDKAWSLTEPSLFSYVVGTVILRSNDSGAIDQWLTEMDA</sequence>
<dbReference type="EMBL" id="JAVRRG010000066">
    <property type="protein sequence ID" value="KAK5092015.1"/>
    <property type="molecule type" value="Genomic_DNA"/>
</dbReference>
<feature type="compositionally biased region" description="Basic and acidic residues" evidence="1">
    <location>
        <begin position="61"/>
        <end position="74"/>
    </location>
</feature>
<reference evidence="2 3" key="1">
    <citation type="submission" date="2023-08" db="EMBL/GenBank/DDBJ databases">
        <title>Black Yeasts Isolated from many extreme environments.</title>
        <authorList>
            <person name="Coleine C."/>
            <person name="Stajich J.E."/>
            <person name="Selbmann L."/>
        </authorList>
    </citation>
    <scope>NUCLEOTIDE SEQUENCE [LARGE SCALE GENOMIC DNA]</scope>
    <source>
        <strain evidence="2 3">CCFEE 5885</strain>
    </source>
</reference>
<evidence type="ECO:0000256" key="1">
    <source>
        <dbReference type="SAM" id="MobiDB-lite"/>
    </source>
</evidence>
<protein>
    <submittedName>
        <fullName evidence="2">Uncharacterized protein</fullName>
    </submittedName>
</protein>
<name>A0ABR0K8D6_9EURO</name>